<name>A0ABN2S1P3_9PSEU</name>
<evidence type="ECO:0000313" key="2">
    <source>
        <dbReference type="Proteomes" id="UP001501116"/>
    </source>
</evidence>
<keyword evidence="2" id="KW-1185">Reference proteome</keyword>
<dbReference type="EMBL" id="BAAANN010000031">
    <property type="protein sequence ID" value="GAA1978873.1"/>
    <property type="molecule type" value="Genomic_DNA"/>
</dbReference>
<accession>A0ABN2S1P3</accession>
<organism evidence="1 2">
    <name type="scientific">Amycolatopsis minnesotensis</name>
    <dbReference type="NCBI Taxonomy" id="337894"/>
    <lineage>
        <taxon>Bacteria</taxon>
        <taxon>Bacillati</taxon>
        <taxon>Actinomycetota</taxon>
        <taxon>Actinomycetes</taxon>
        <taxon>Pseudonocardiales</taxon>
        <taxon>Pseudonocardiaceae</taxon>
        <taxon>Amycolatopsis</taxon>
    </lineage>
</organism>
<dbReference type="Proteomes" id="UP001501116">
    <property type="component" value="Unassembled WGS sequence"/>
</dbReference>
<evidence type="ECO:0000313" key="1">
    <source>
        <dbReference type="EMBL" id="GAA1978873.1"/>
    </source>
</evidence>
<protein>
    <submittedName>
        <fullName evidence="1">Uncharacterized protein</fullName>
    </submittedName>
</protein>
<proteinExistence type="predicted"/>
<reference evidence="1 2" key="1">
    <citation type="journal article" date="2019" name="Int. J. Syst. Evol. Microbiol.">
        <title>The Global Catalogue of Microorganisms (GCM) 10K type strain sequencing project: providing services to taxonomists for standard genome sequencing and annotation.</title>
        <authorList>
            <consortium name="The Broad Institute Genomics Platform"/>
            <consortium name="The Broad Institute Genome Sequencing Center for Infectious Disease"/>
            <person name="Wu L."/>
            <person name="Ma J."/>
        </authorList>
    </citation>
    <scope>NUCLEOTIDE SEQUENCE [LARGE SCALE GENOMIC DNA]</scope>
    <source>
        <strain evidence="1 2">JCM 14545</strain>
    </source>
</reference>
<comment type="caution">
    <text evidence="1">The sequence shown here is derived from an EMBL/GenBank/DDBJ whole genome shotgun (WGS) entry which is preliminary data.</text>
</comment>
<sequence>MSGFRLPPRRTQVRIRRAGTFSLDTGTRATAWPAGPSASRVHEHGFAPGTAGLMDTVIVIIGIPPGFGVPVVAARLRDHRPLVLGVAAHGTALGQGPVSGHLLNATGPPTFGVLHNVTGGWEASLWLVGPELACGLLTARPGLVRPGETALDHQEDQCCR</sequence>
<gene>
    <name evidence="1" type="ORF">GCM10009754_63770</name>
</gene>